<dbReference type="SMART" id="SM00363">
    <property type="entry name" value="S4"/>
    <property type="match status" value="1"/>
</dbReference>
<dbReference type="GO" id="GO:0120159">
    <property type="term" value="F:rRNA pseudouridine synthase activity"/>
    <property type="evidence" value="ECO:0007669"/>
    <property type="project" value="UniProtKB-ARBA"/>
</dbReference>
<dbReference type="GO" id="GO:0000455">
    <property type="term" value="P:enzyme-directed rRNA pseudouridine synthesis"/>
    <property type="evidence" value="ECO:0007669"/>
    <property type="project" value="UniProtKB-ARBA"/>
</dbReference>
<evidence type="ECO:0000256" key="4">
    <source>
        <dbReference type="ARBA" id="ARBA00031870"/>
    </source>
</evidence>
<dbReference type="CDD" id="cd00165">
    <property type="entry name" value="S4"/>
    <property type="match status" value="1"/>
</dbReference>
<proteinExistence type="inferred from homology"/>
<evidence type="ECO:0000256" key="6">
    <source>
        <dbReference type="PROSITE-ProRule" id="PRU00182"/>
    </source>
</evidence>
<evidence type="ECO:0000256" key="5">
    <source>
        <dbReference type="ARBA" id="ARBA00033164"/>
    </source>
</evidence>
<dbReference type="Pfam" id="PF00849">
    <property type="entry name" value="PseudoU_synth_2"/>
    <property type="match status" value="1"/>
</dbReference>
<dbReference type="SUPFAM" id="SSF55174">
    <property type="entry name" value="Alpha-L RNA-binding motif"/>
    <property type="match status" value="1"/>
</dbReference>
<comment type="catalytic activity">
    <reaction evidence="1">
        <text>a uridine in RNA = a pseudouridine in RNA</text>
        <dbReference type="Rhea" id="RHEA:48348"/>
        <dbReference type="Rhea" id="RHEA-COMP:12068"/>
        <dbReference type="Rhea" id="RHEA-COMP:12069"/>
        <dbReference type="ChEBI" id="CHEBI:65314"/>
        <dbReference type="ChEBI" id="CHEBI:65315"/>
    </reaction>
</comment>
<dbReference type="GeneID" id="98063476"/>
<evidence type="ECO:0000259" key="7">
    <source>
        <dbReference type="SMART" id="SM00363"/>
    </source>
</evidence>
<dbReference type="OrthoDB" id="9807829at2"/>
<dbReference type="Gene3D" id="3.10.290.10">
    <property type="entry name" value="RNA-binding S4 domain"/>
    <property type="match status" value="1"/>
</dbReference>
<name>A0A2K9P4Q9_9FIRM</name>
<protein>
    <recommendedName>
        <fullName evidence="4">RNA pseudouridylate synthase</fullName>
    </recommendedName>
    <alternativeName>
        <fullName evidence="5">RNA-uridine isomerase</fullName>
    </alternativeName>
</protein>
<dbReference type="InterPro" id="IPR050188">
    <property type="entry name" value="RluA_PseudoU_synthase"/>
</dbReference>
<feature type="domain" description="RNA-binding S4" evidence="7">
    <location>
        <begin position="13"/>
        <end position="73"/>
    </location>
</feature>
<dbReference type="Pfam" id="PF01479">
    <property type="entry name" value="S4"/>
    <property type="match status" value="1"/>
</dbReference>
<dbReference type="AlphaFoldDB" id="A0A2K9P4Q9"/>
<comment type="similarity">
    <text evidence="2">Belongs to the pseudouridine synthase RluA family.</text>
</comment>
<sequence>MKTVKISKADSGIRLDKFLFKIMPDAPSGVIYKSLRKKRIKVNGKRTTDGTVQLDGGDVLELYINDEFFEKGADNDDKWLGCDGNISVVYTDENIVVMNKPSGMKSQDSGDDADSLESEFRAYLYKRGELDLNGTYLPSLCHRIDRNTSGLVIGAKNLKAHRIITEKIKTREIKKFYICRAEGRVTPESGKLEGYILKCGNDRVKFSENRIDGAKPSALKYRVIKYEGNASVLEVELLSGRTHQIRATLAHYGHPLVGDKKYGAKSDGGGKYQSLSAYKLVFGFKSQSGGLEYLTGKEISIEANV</sequence>
<keyword evidence="3" id="KW-0413">Isomerase</keyword>
<dbReference type="InterPro" id="IPR020103">
    <property type="entry name" value="PsdUridine_synth_cat_dom_sf"/>
</dbReference>
<dbReference type="InterPro" id="IPR006224">
    <property type="entry name" value="PsdUridine_synth_RluA-like_CS"/>
</dbReference>
<evidence type="ECO:0000313" key="9">
    <source>
        <dbReference type="Proteomes" id="UP000235589"/>
    </source>
</evidence>
<dbReference type="SUPFAM" id="SSF55120">
    <property type="entry name" value="Pseudouridine synthase"/>
    <property type="match status" value="1"/>
</dbReference>
<dbReference type="PROSITE" id="PS01129">
    <property type="entry name" value="PSI_RLU"/>
    <property type="match status" value="1"/>
</dbReference>
<dbReference type="Gene3D" id="3.30.2350.10">
    <property type="entry name" value="Pseudouridine synthase"/>
    <property type="match status" value="1"/>
</dbReference>
<evidence type="ECO:0000256" key="3">
    <source>
        <dbReference type="ARBA" id="ARBA00023235"/>
    </source>
</evidence>
<evidence type="ECO:0000256" key="1">
    <source>
        <dbReference type="ARBA" id="ARBA00000073"/>
    </source>
</evidence>
<organism evidence="8 9">
    <name type="scientific">Monoglobus pectinilyticus</name>
    <dbReference type="NCBI Taxonomy" id="1981510"/>
    <lineage>
        <taxon>Bacteria</taxon>
        <taxon>Bacillati</taxon>
        <taxon>Bacillota</taxon>
        <taxon>Clostridia</taxon>
        <taxon>Monoglobales</taxon>
        <taxon>Monoglobaceae</taxon>
        <taxon>Monoglobus</taxon>
    </lineage>
</organism>
<evidence type="ECO:0000313" key="8">
    <source>
        <dbReference type="EMBL" id="AUO20246.1"/>
    </source>
</evidence>
<dbReference type="InterPro" id="IPR006145">
    <property type="entry name" value="PsdUridine_synth_RsuA/RluA"/>
</dbReference>
<evidence type="ECO:0000256" key="2">
    <source>
        <dbReference type="ARBA" id="ARBA00010876"/>
    </source>
</evidence>
<reference evidence="8 9" key="1">
    <citation type="submission" date="2017-04" db="EMBL/GenBank/DDBJ databases">
        <title>Monoglobus pectinilyticus 14 draft genome.</title>
        <authorList>
            <person name="Kim C."/>
            <person name="Rosendale D.I."/>
            <person name="Kelly W.J."/>
            <person name="Tannock G.W."/>
            <person name="Patchett M.L."/>
            <person name="Jordens J.Z."/>
        </authorList>
    </citation>
    <scope>NUCLEOTIDE SEQUENCE [LARGE SCALE GENOMIC DNA]</scope>
    <source>
        <strain evidence="8 9">14</strain>
    </source>
</reference>
<dbReference type="RefSeq" id="WP_102366376.1">
    <property type="nucleotide sequence ID" value="NZ_CP020991.1"/>
</dbReference>
<dbReference type="PANTHER" id="PTHR21600:SF83">
    <property type="entry name" value="PSEUDOURIDYLATE SYNTHASE RPUSD4, MITOCHONDRIAL"/>
    <property type="match status" value="1"/>
</dbReference>
<dbReference type="CDD" id="cd02869">
    <property type="entry name" value="PseudoU_synth_RluA_like"/>
    <property type="match status" value="1"/>
</dbReference>
<dbReference type="Proteomes" id="UP000235589">
    <property type="component" value="Chromosome"/>
</dbReference>
<dbReference type="KEGG" id="mpec:B9O19_02104"/>
<dbReference type="PROSITE" id="PS50889">
    <property type="entry name" value="S4"/>
    <property type="match status" value="1"/>
</dbReference>
<dbReference type="EMBL" id="CP020991">
    <property type="protein sequence ID" value="AUO20246.1"/>
    <property type="molecule type" value="Genomic_DNA"/>
</dbReference>
<accession>A0A2K9P4Q9</accession>
<dbReference type="InterPro" id="IPR036986">
    <property type="entry name" value="S4_RNA-bd_sf"/>
</dbReference>
<keyword evidence="9" id="KW-1185">Reference proteome</keyword>
<dbReference type="GO" id="GO:0003723">
    <property type="term" value="F:RNA binding"/>
    <property type="evidence" value="ECO:0007669"/>
    <property type="project" value="UniProtKB-KW"/>
</dbReference>
<keyword evidence="6" id="KW-0694">RNA-binding</keyword>
<gene>
    <name evidence="8" type="ORF">B9O19_02104</name>
</gene>
<dbReference type="InterPro" id="IPR002942">
    <property type="entry name" value="S4_RNA-bd"/>
</dbReference>
<dbReference type="PANTHER" id="PTHR21600">
    <property type="entry name" value="MITOCHONDRIAL RNA PSEUDOURIDINE SYNTHASE"/>
    <property type="match status" value="1"/>
</dbReference>